<dbReference type="InterPro" id="IPR041698">
    <property type="entry name" value="Methyltransf_25"/>
</dbReference>
<name>A0ABS2C6Q0_9PSED</name>
<keyword evidence="2" id="KW-0808">Transferase</keyword>
<dbReference type="Gene3D" id="3.40.50.150">
    <property type="entry name" value="Vaccinia Virus protein VP39"/>
    <property type="match status" value="1"/>
</dbReference>
<evidence type="ECO:0000259" key="3">
    <source>
        <dbReference type="Pfam" id="PF13649"/>
    </source>
</evidence>
<reference evidence="4 5" key="1">
    <citation type="submission" date="2020-08" db="EMBL/GenBank/DDBJ databases">
        <title>Description of novel Pseudomonas species.</title>
        <authorList>
            <person name="Duman M."/>
            <person name="Mulet M."/>
            <person name="Altun S."/>
            <person name="Saticioglu I.B."/>
            <person name="Lalucat J."/>
            <person name="Garcia-Valdes E."/>
        </authorList>
    </citation>
    <scope>NUCLEOTIDE SEQUENCE [LARGE SCALE GENOMIC DNA]</scope>
    <source>
        <strain evidence="4 5">P66</strain>
    </source>
</reference>
<proteinExistence type="predicted"/>
<evidence type="ECO:0000313" key="4">
    <source>
        <dbReference type="EMBL" id="MBM5461517.1"/>
    </source>
</evidence>
<dbReference type="Pfam" id="PF13649">
    <property type="entry name" value="Methyltransf_25"/>
    <property type="match status" value="1"/>
</dbReference>
<dbReference type="CDD" id="cd02440">
    <property type="entry name" value="AdoMet_MTases"/>
    <property type="match status" value="1"/>
</dbReference>
<keyword evidence="1 4" id="KW-0489">Methyltransferase</keyword>
<evidence type="ECO:0000256" key="1">
    <source>
        <dbReference type="ARBA" id="ARBA00022603"/>
    </source>
</evidence>
<dbReference type="RefSeq" id="WP_203585785.1">
    <property type="nucleotide sequence ID" value="NZ_JACOPV010000030.1"/>
</dbReference>
<gene>
    <name evidence="4" type="ORF">H8F21_28570</name>
</gene>
<dbReference type="Proteomes" id="UP000745663">
    <property type="component" value="Unassembled WGS sequence"/>
</dbReference>
<comment type="caution">
    <text evidence="4">The sequence shown here is derived from an EMBL/GenBank/DDBJ whole genome shotgun (WGS) entry which is preliminary data.</text>
</comment>
<dbReference type="InterPro" id="IPR029063">
    <property type="entry name" value="SAM-dependent_MTases_sf"/>
</dbReference>
<dbReference type="GO" id="GO:0032259">
    <property type="term" value="P:methylation"/>
    <property type="evidence" value="ECO:0007669"/>
    <property type="project" value="UniProtKB-KW"/>
</dbReference>
<feature type="domain" description="Methyltransferase" evidence="3">
    <location>
        <begin position="73"/>
        <end position="169"/>
    </location>
</feature>
<dbReference type="GO" id="GO:0008168">
    <property type="term" value="F:methyltransferase activity"/>
    <property type="evidence" value="ECO:0007669"/>
    <property type="project" value="UniProtKB-KW"/>
</dbReference>
<dbReference type="SUPFAM" id="SSF53335">
    <property type="entry name" value="S-adenosyl-L-methionine-dependent methyltransferases"/>
    <property type="match status" value="1"/>
</dbReference>
<evidence type="ECO:0000256" key="2">
    <source>
        <dbReference type="ARBA" id="ARBA00022679"/>
    </source>
</evidence>
<accession>A0ABS2C6Q0</accession>
<dbReference type="PANTHER" id="PTHR43861:SF1">
    <property type="entry name" value="TRANS-ACONITATE 2-METHYLTRANSFERASE"/>
    <property type="match status" value="1"/>
</dbReference>
<evidence type="ECO:0000313" key="5">
    <source>
        <dbReference type="Proteomes" id="UP000745663"/>
    </source>
</evidence>
<dbReference type="EMBL" id="JACOPV010000030">
    <property type="protein sequence ID" value="MBM5461517.1"/>
    <property type="molecule type" value="Genomic_DNA"/>
</dbReference>
<organism evidence="4 5">
    <name type="scientific">Pseudomonas arcuscaelestis</name>
    <dbReference type="NCBI Taxonomy" id="2710591"/>
    <lineage>
        <taxon>Bacteria</taxon>
        <taxon>Pseudomonadati</taxon>
        <taxon>Pseudomonadota</taxon>
        <taxon>Gammaproteobacteria</taxon>
        <taxon>Pseudomonadales</taxon>
        <taxon>Pseudomonadaceae</taxon>
        <taxon>Pseudomonas</taxon>
    </lineage>
</organism>
<protein>
    <submittedName>
        <fullName evidence="4">Class I SAM-dependent methyltransferase</fullName>
    </submittedName>
</protein>
<dbReference type="PANTHER" id="PTHR43861">
    <property type="entry name" value="TRANS-ACONITATE 2-METHYLTRANSFERASE-RELATED"/>
    <property type="match status" value="1"/>
</dbReference>
<sequence length="251" mass="28189">MTRIYTKPGEEQPKLNKESVLSFFEERAKKVKVLGPTRAVIYQDKSVGLAERRDVAEKKLLLPLLELTPQSCVLDAGCGTGRWAETIIPECASYVGVDVSPGLVAVAAERFKNAVNAQFSVCAVDSISPQHKGLERTFTHILSFGVFIYLNDDEITKALKGYASVSAPGTRIMLREPIAVKERLTLLEHFSDDMEQQYSAIYRTEAELFSLFELAFSDEHFSLRGEGDVYPDAALNNRTETKQKWFLWEKS</sequence>
<keyword evidence="5" id="KW-1185">Reference proteome</keyword>